<dbReference type="Proteomes" id="UP000289886">
    <property type="component" value="Unassembled WGS sequence"/>
</dbReference>
<dbReference type="AlphaFoldDB" id="A0A662YVK0"/>
<comment type="caution">
    <text evidence="1">The sequence shown here is derived from an EMBL/GenBank/DDBJ whole genome shotgun (WGS) entry which is preliminary data.</text>
</comment>
<evidence type="ECO:0000313" key="1">
    <source>
        <dbReference type="EMBL" id="RXN00675.1"/>
    </source>
</evidence>
<dbReference type="EMBL" id="SCEB01000143">
    <property type="protein sequence ID" value="RXN00675.1"/>
    <property type="molecule type" value="Genomic_DNA"/>
</dbReference>
<sequence>MVTHFYPLSDIFPLGSPLKRGHLPDLGPLALPVVLGPSVVAGALCTLKVAAVAAALGPPVRAAQALVRDPQQQV</sequence>
<organism evidence="1 2">
    <name type="scientific">Acipenser ruthenus</name>
    <name type="common">Sterlet sturgeon</name>
    <dbReference type="NCBI Taxonomy" id="7906"/>
    <lineage>
        <taxon>Eukaryota</taxon>
        <taxon>Metazoa</taxon>
        <taxon>Chordata</taxon>
        <taxon>Craniata</taxon>
        <taxon>Vertebrata</taxon>
        <taxon>Euteleostomi</taxon>
        <taxon>Actinopterygii</taxon>
        <taxon>Chondrostei</taxon>
        <taxon>Acipenseriformes</taxon>
        <taxon>Acipenseridae</taxon>
        <taxon>Acipenser</taxon>
    </lineage>
</organism>
<keyword evidence="2" id="KW-1185">Reference proteome</keyword>
<gene>
    <name evidence="1" type="ORF">EOD39_8941</name>
</gene>
<reference evidence="1 2" key="1">
    <citation type="submission" date="2019-01" db="EMBL/GenBank/DDBJ databases">
        <title>Draft Genome and Complete Hox-Cluster Characterization of the Sterlet Sturgeon (Acipenser ruthenus).</title>
        <authorList>
            <person name="Wei Q."/>
        </authorList>
    </citation>
    <scope>NUCLEOTIDE SEQUENCE [LARGE SCALE GENOMIC DNA]</scope>
    <source>
        <strain evidence="1">WHYD16114868_AA</strain>
        <tissue evidence="1">Blood</tissue>
    </source>
</reference>
<accession>A0A662YVK0</accession>
<name>A0A662YVK0_ACIRT</name>
<protein>
    <submittedName>
        <fullName evidence="1">Uncharacterized protein</fullName>
    </submittedName>
</protein>
<evidence type="ECO:0000313" key="2">
    <source>
        <dbReference type="Proteomes" id="UP000289886"/>
    </source>
</evidence>
<proteinExistence type="predicted"/>